<comment type="similarity">
    <text evidence="6">Belongs to the class I-like SAM-binding methyltransferase superfamily. RNA M5U methyltransferase family.</text>
</comment>
<proteinExistence type="inferred from homology"/>
<feature type="binding site" evidence="6">
    <location>
        <position position="299"/>
    </location>
    <ligand>
        <name>S-adenosyl-L-methionine</name>
        <dbReference type="ChEBI" id="CHEBI:59789"/>
    </ligand>
</feature>
<keyword evidence="1" id="KW-0004">4Fe-4S</keyword>
<evidence type="ECO:0000256" key="7">
    <source>
        <dbReference type="PROSITE-ProRule" id="PRU10015"/>
    </source>
</evidence>
<dbReference type="PROSITE" id="PS50926">
    <property type="entry name" value="TRAM"/>
    <property type="match status" value="1"/>
</dbReference>
<keyword evidence="1" id="KW-0479">Metal-binding</keyword>
<feature type="active site" evidence="7">
    <location>
        <position position="424"/>
    </location>
</feature>
<accession>A0A9Q4B2T2</accession>
<dbReference type="PROSITE" id="PS01230">
    <property type="entry name" value="TRMA_1"/>
    <property type="match status" value="1"/>
</dbReference>
<dbReference type="InterPro" id="IPR002792">
    <property type="entry name" value="TRAM_dom"/>
</dbReference>
<dbReference type="Proteomes" id="UP001057753">
    <property type="component" value="Unassembled WGS sequence"/>
</dbReference>
<evidence type="ECO:0000259" key="8">
    <source>
        <dbReference type="PROSITE" id="PS50926"/>
    </source>
</evidence>
<keyword evidence="10" id="KW-1185">Reference proteome</keyword>
<evidence type="ECO:0000313" key="9">
    <source>
        <dbReference type="EMBL" id="MCR6097333.1"/>
    </source>
</evidence>
<reference evidence="9" key="1">
    <citation type="submission" date="2020-06" db="EMBL/GenBank/DDBJ databases">
        <title>Insight into the genomes of haloalkaliphilic bacilli from Kenyan soda lakes.</title>
        <authorList>
            <person name="Mwirichia R."/>
            <person name="Villamizar G.C."/>
            <person name="Poehlein A."/>
            <person name="Mugweru J."/>
            <person name="Kipnyargis A."/>
            <person name="Kiplimo D."/>
            <person name="Orwa P."/>
            <person name="Daniel R."/>
        </authorList>
    </citation>
    <scope>NUCLEOTIDE SEQUENCE</scope>
    <source>
        <strain evidence="9">B1096_S55</strain>
    </source>
</reference>
<dbReference type="PANTHER" id="PTHR11061:SF45">
    <property type="match status" value="1"/>
</dbReference>
<dbReference type="SUPFAM" id="SSF50249">
    <property type="entry name" value="Nucleic acid-binding proteins"/>
    <property type="match status" value="1"/>
</dbReference>
<feature type="binding site" evidence="6">
    <location>
        <position position="349"/>
    </location>
    <ligand>
        <name>S-adenosyl-L-methionine</name>
        <dbReference type="ChEBI" id="CHEBI:59789"/>
    </ligand>
</feature>
<keyword evidence="5" id="KW-0411">Iron-sulfur</keyword>
<comment type="caution">
    <text evidence="9">The sequence shown here is derived from an EMBL/GenBank/DDBJ whole genome shotgun (WGS) entry which is preliminary data.</text>
</comment>
<dbReference type="FunFam" id="2.40.50.140:FF:000097">
    <property type="entry name" value="23S rRNA (uracil(1939)-C(5))-methyltransferase RlmD"/>
    <property type="match status" value="1"/>
</dbReference>
<evidence type="ECO:0000256" key="4">
    <source>
        <dbReference type="ARBA" id="ARBA00022691"/>
    </source>
</evidence>
<dbReference type="AlphaFoldDB" id="A0A9Q4B2T2"/>
<feature type="domain" description="TRAM" evidence="8">
    <location>
        <begin position="15"/>
        <end position="73"/>
    </location>
</feature>
<evidence type="ECO:0000256" key="2">
    <source>
        <dbReference type="ARBA" id="ARBA00022603"/>
    </source>
</evidence>
<dbReference type="SUPFAM" id="SSF53335">
    <property type="entry name" value="S-adenosyl-L-methionine-dependent methyltransferases"/>
    <property type="match status" value="1"/>
</dbReference>
<dbReference type="InterPro" id="IPR030390">
    <property type="entry name" value="MeTrfase_TrmA_AS"/>
</dbReference>
<dbReference type="FunFam" id="2.40.50.1070:FF:000003">
    <property type="entry name" value="23S rRNA (Uracil-5-)-methyltransferase RumA"/>
    <property type="match status" value="1"/>
</dbReference>
<feature type="binding site" evidence="6">
    <location>
        <position position="328"/>
    </location>
    <ligand>
        <name>S-adenosyl-L-methionine</name>
        <dbReference type="ChEBI" id="CHEBI:59789"/>
    </ligand>
</feature>
<keyword evidence="4 6" id="KW-0949">S-adenosyl-L-methionine</keyword>
<dbReference type="InterPro" id="IPR029063">
    <property type="entry name" value="SAM-dependent_MTases_sf"/>
</dbReference>
<gene>
    <name evidence="9" type="primary">rlmD</name>
    <name evidence="9" type="ORF">HXA33_12335</name>
</gene>
<dbReference type="InterPro" id="IPR030391">
    <property type="entry name" value="MeTrfase_TrmA_CS"/>
</dbReference>
<dbReference type="InterPro" id="IPR010280">
    <property type="entry name" value="U5_MeTrfase_fam"/>
</dbReference>
<evidence type="ECO:0000256" key="5">
    <source>
        <dbReference type="ARBA" id="ARBA00023014"/>
    </source>
</evidence>
<dbReference type="PROSITE" id="PS01231">
    <property type="entry name" value="TRMA_2"/>
    <property type="match status" value="1"/>
</dbReference>
<keyword evidence="1" id="KW-0408">Iron</keyword>
<dbReference type="RefSeq" id="WP_257821732.1">
    <property type="nucleotide sequence ID" value="NZ_JABXYM010000001.1"/>
</dbReference>
<keyword evidence="3 6" id="KW-0808">Transferase</keyword>
<dbReference type="GO" id="GO:0070041">
    <property type="term" value="F:rRNA (uridine-C5-)-methyltransferase activity"/>
    <property type="evidence" value="ECO:0007669"/>
    <property type="project" value="UniProtKB-ARBA"/>
</dbReference>
<evidence type="ECO:0000256" key="1">
    <source>
        <dbReference type="ARBA" id="ARBA00022485"/>
    </source>
</evidence>
<dbReference type="InterPro" id="IPR012340">
    <property type="entry name" value="NA-bd_OB-fold"/>
</dbReference>
<dbReference type="GO" id="GO:0051539">
    <property type="term" value="F:4 iron, 4 sulfur cluster binding"/>
    <property type="evidence" value="ECO:0007669"/>
    <property type="project" value="UniProtKB-KW"/>
</dbReference>
<dbReference type="PROSITE" id="PS51687">
    <property type="entry name" value="SAM_MT_RNA_M5U"/>
    <property type="match status" value="1"/>
</dbReference>
<keyword evidence="2 6" id="KW-0489">Methyltransferase</keyword>
<dbReference type="CDD" id="cd02440">
    <property type="entry name" value="AdoMet_MTases"/>
    <property type="match status" value="1"/>
</dbReference>
<protein>
    <submittedName>
        <fullName evidence="9">23S rRNA (Uracil(1939)-C(5))-methyltransferase RlmD</fullName>
        <ecNumber evidence="9">2.1.1.190</ecNumber>
    </submittedName>
</protein>
<evidence type="ECO:0000256" key="3">
    <source>
        <dbReference type="ARBA" id="ARBA00022679"/>
    </source>
</evidence>
<evidence type="ECO:0000256" key="6">
    <source>
        <dbReference type="PROSITE-ProRule" id="PRU01024"/>
    </source>
</evidence>
<dbReference type="NCBIfam" id="TIGR00479">
    <property type="entry name" value="rumA"/>
    <property type="match status" value="1"/>
</dbReference>
<dbReference type="Pfam" id="PF01938">
    <property type="entry name" value="TRAM"/>
    <property type="match status" value="1"/>
</dbReference>
<dbReference type="Gene3D" id="2.40.50.140">
    <property type="entry name" value="Nucleic acid-binding proteins"/>
    <property type="match status" value="1"/>
</dbReference>
<dbReference type="Pfam" id="PF05958">
    <property type="entry name" value="tRNA_U5-meth_tr"/>
    <property type="match status" value="1"/>
</dbReference>
<dbReference type="Gene3D" id="3.40.50.150">
    <property type="entry name" value="Vaccinia Virus protein VP39"/>
    <property type="match status" value="1"/>
</dbReference>
<dbReference type="Gene3D" id="2.40.50.1070">
    <property type="match status" value="1"/>
</dbReference>
<name>A0A9Q4B2T2_SALAG</name>
<dbReference type="FunFam" id="3.40.50.150:FF:000009">
    <property type="entry name" value="23S rRNA (Uracil(1939)-C(5))-methyltransferase RlmD"/>
    <property type="match status" value="1"/>
</dbReference>
<dbReference type="EMBL" id="JABXYM010000001">
    <property type="protein sequence ID" value="MCR6097333.1"/>
    <property type="molecule type" value="Genomic_DNA"/>
</dbReference>
<dbReference type="GO" id="GO:0070475">
    <property type="term" value="P:rRNA base methylation"/>
    <property type="evidence" value="ECO:0007669"/>
    <property type="project" value="TreeGrafter"/>
</dbReference>
<feature type="binding site" evidence="6">
    <location>
        <position position="397"/>
    </location>
    <ligand>
        <name>S-adenosyl-L-methionine</name>
        <dbReference type="ChEBI" id="CHEBI:59789"/>
    </ligand>
</feature>
<organism evidence="9 10">
    <name type="scientific">Salipaludibacillus agaradhaerens</name>
    <name type="common">Bacillus agaradhaerens</name>
    <dbReference type="NCBI Taxonomy" id="76935"/>
    <lineage>
        <taxon>Bacteria</taxon>
        <taxon>Bacillati</taxon>
        <taxon>Bacillota</taxon>
        <taxon>Bacilli</taxon>
        <taxon>Bacillales</taxon>
        <taxon>Bacillaceae</taxon>
    </lineage>
</organism>
<sequence length="468" mass="52931">MKRQQQARAPKTELKIKQGQRFPLTIKRLGIDGEGVGFFKRQVVFVPGALPGEEVVCEAVKVSQKFATGKVVKLRRKSKDRTTPPCAVYEQCGGCQLQHMTYDAQLREKKDIVRQAFERYTKINLEQLDFHDTIGMDDPWHYRNKSQMQVGMKDGHVIAGLYSSNSHKLIDITDCIVQHPQTNTITKVVKQIADDLNIPIYNERKHRGFLRTIVTRVGFKTGEWQLALVTTTKEFPRKALFLEELRRRLPDVTSVIQNVNKEKTSLIFGDETIVLYGKEKLEERLGDFTFHLSARAFFQLNPVQTEKLYDAAKQAAELTGKENVVDAYCGVGTIGLWVADKAKELRGMDVIDDSINDARKNAAVHGVDHAVYEVGKAETWLPKWEKEGWQADVVIVDPPRTGLDDSLIATLLRTKPSRIVYVSCNPSTLAKNVKDLVKGGYTLKSLQPVDMFPQTAHIENVAVLEIRN</sequence>
<feature type="active site" description="Nucleophile" evidence="6">
    <location>
        <position position="424"/>
    </location>
</feature>
<dbReference type="EC" id="2.1.1.190" evidence="9"/>
<dbReference type="PANTHER" id="PTHR11061">
    <property type="entry name" value="RNA M5U METHYLTRANSFERASE"/>
    <property type="match status" value="1"/>
</dbReference>
<evidence type="ECO:0000313" key="10">
    <source>
        <dbReference type="Proteomes" id="UP001057753"/>
    </source>
</evidence>